<comment type="caution">
    <text evidence="2">The sequence shown here is derived from an EMBL/GenBank/DDBJ whole genome shotgun (WGS) entry which is preliminary data.</text>
</comment>
<reference evidence="2 3" key="1">
    <citation type="submission" date="2016-05" db="EMBL/GenBank/DDBJ databases">
        <title>Single-cell genome of chain-forming Candidatus Thiomargarita nelsonii and comparison to other large sulfur-oxidizing bacteria.</title>
        <authorList>
            <person name="Winkel M."/>
            <person name="Salman V."/>
            <person name="Woyke T."/>
            <person name="Schulz-Vogt H."/>
            <person name="Richter M."/>
            <person name="Flood B."/>
            <person name="Bailey J."/>
            <person name="Amann R."/>
            <person name="Mussmann M."/>
        </authorList>
    </citation>
    <scope>NUCLEOTIDE SEQUENCE [LARGE SCALE GENOMIC DNA]</scope>
    <source>
        <strain evidence="2 3">THI036</strain>
    </source>
</reference>
<dbReference type="Proteomes" id="UP000076962">
    <property type="component" value="Unassembled WGS sequence"/>
</dbReference>
<sequence>MQNKIKHQEAIFQALPDLFFLIVADGTILDYKTGVDAYPLPQEIVGKRIQDIMPEEIALKFSDAIRDLQETKSIIHIDYPLTIQKHLHFYEARLVPLLETQ</sequence>
<dbReference type="EMBL" id="LUTY01003013">
    <property type="protein sequence ID" value="OAD18947.1"/>
    <property type="molecule type" value="Genomic_DNA"/>
</dbReference>
<protein>
    <submittedName>
        <fullName evidence="2">PAS fold-4 domain protein</fullName>
    </submittedName>
</protein>
<proteinExistence type="predicted"/>
<dbReference type="AlphaFoldDB" id="A0A176RTA3"/>
<organism evidence="2 3">
    <name type="scientific">Candidatus Thiomargarita nelsonii</name>
    <dbReference type="NCBI Taxonomy" id="1003181"/>
    <lineage>
        <taxon>Bacteria</taxon>
        <taxon>Pseudomonadati</taxon>
        <taxon>Pseudomonadota</taxon>
        <taxon>Gammaproteobacteria</taxon>
        <taxon>Thiotrichales</taxon>
        <taxon>Thiotrichaceae</taxon>
        <taxon>Thiomargarita</taxon>
    </lineage>
</organism>
<dbReference type="InterPro" id="IPR013656">
    <property type="entry name" value="PAS_4"/>
</dbReference>
<keyword evidence="3" id="KW-1185">Reference proteome</keyword>
<feature type="non-terminal residue" evidence="2">
    <location>
        <position position="101"/>
    </location>
</feature>
<gene>
    <name evidence="2" type="ORF">THIOM_005441</name>
</gene>
<evidence type="ECO:0000259" key="1">
    <source>
        <dbReference type="Pfam" id="PF08448"/>
    </source>
</evidence>
<accession>A0A176RTA3</accession>
<dbReference type="SUPFAM" id="SSF55785">
    <property type="entry name" value="PYP-like sensor domain (PAS domain)"/>
    <property type="match status" value="1"/>
</dbReference>
<dbReference type="InterPro" id="IPR035965">
    <property type="entry name" value="PAS-like_dom_sf"/>
</dbReference>
<evidence type="ECO:0000313" key="3">
    <source>
        <dbReference type="Proteomes" id="UP000076962"/>
    </source>
</evidence>
<dbReference type="Gene3D" id="3.30.450.20">
    <property type="entry name" value="PAS domain"/>
    <property type="match status" value="1"/>
</dbReference>
<feature type="domain" description="PAS fold-4" evidence="1">
    <location>
        <begin position="12"/>
        <end position="99"/>
    </location>
</feature>
<dbReference type="Pfam" id="PF08448">
    <property type="entry name" value="PAS_4"/>
    <property type="match status" value="1"/>
</dbReference>
<name>A0A176RTA3_9GAMM</name>
<evidence type="ECO:0000313" key="2">
    <source>
        <dbReference type="EMBL" id="OAD18947.1"/>
    </source>
</evidence>